<dbReference type="GO" id="GO:0005576">
    <property type="term" value="C:extracellular region"/>
    <property type="evidence" value="ECO:0007669"/>
    <property type="project" value="InterPro"/>
</dbReference>
<keyword evidence="4" id="KW-1185">Reference proteome</keyword>
<dbReference type="Proteomes" id="UP000596742">
    <property type="component" value="Unassembled WGS sequence"/>
</dbReference>
<proteinExistence type="inferred from homology"/>
<dbReference type="GO" id="GO:0042157">
    <property type="term" value="P:lipoprotein metabolic process"/>
    <property type="evidence" value="ECO:0007669"/>
    <property type="project" value="InterPro"/>
</dbReference>
<name>A0A8B6BY21_MYTGA</name>
<dbReference type="PANTHER" id="PTHR14096">
    <property type="entry name" value="APOLIPOPROTEIN L"/>
    <property type="match status" value="1"/>
</dbReference>
<keyword evidence="2" id="KW-1133">Transmembrane helix</keyword>
<evidence type="ECO:0000313" key="3">
    <source>
        <dbReference type="EMBL" id="VDH97387.1"/>
    </source>
</evidence>
<feature type="transmembrane region" description="Helical" evidence="2">
    <location>
        <begin position="79"/>
        <end position="104"/>
    </location>
</feature>
<dbReference type="OrthoDB" id="6117031at2759"/>
<dbReference type="Pfam" id="PF05461">
    <property type="entry name" value="ApoL"/>
    <property type="match status" value="1"/>
</dbReference>
<feature type="transmembrane region" description="Helical" evidence="2">
    <location>
        <begin position="49"/>
        <end position="73"/>
    </location>
</feature>
<dbReference type="EMBL" id="UYJE01000892">
    <property type="protein sequence ID" value="VDH97387.1"/>
    <property type="molecule type" value="Genomic_DNA"/>
</dbReference>
<dbReference type="AlphaFoldDB" id="A0A8B6BY21"/>
<evidence type="ECO:0000256" key="1">
    <source>
        <dbReference type="ARBA" id="ARBA00010090"/>
    </source>
</evidence>
<keyword evidence="2" id="KW-0472">Membrane</keyword>
<organism evidence="3 4">
    <name type="scientific">Mytilus galloprovincialis</name>
    <name type="common">Mediterranean mussel</name>
    <dbReference type="NCBI Taxonomy" id="29158"/>
    <lineage>
        <taxon>Eukaryota</taxon>
        <taxon>Metazoa</taxon>
        <taxon>Spiralia</taxon>
        <taxon>Lophotrochozoa</taxon>
        <taxon>Mollusca</taxon>
        <taxon>Bivalvia</taxon>
        <taxon>Autobranchia</taxon>
        <taxon>Pteriomorphia</taxon>
        <taxon>Mytilida</taxon>
        <taxon>Mytiloidea</taxon>
        <taxon>Mytilidae</taxon>
        <taxon>Mytilinae</taxon>
        <taxon>Mytilus</taxon>
    </lineage>
</organism>
<protein>
    <submittedName>
        <fullName evidence="3">Uncharacterized protein</fullName>
    </submittedName>
</protein>
<evidence type="ECO:0000313" key="4">
    <source>
        <dbReference type="Proteomes" id="UP000596742"/>
    </source>
</evidence>
<comment type="similarity">
    <text evidence="1">Belongs to the apolipoprotein L family.</text>
</comment>
<sequence length="278" mass="29657">MSDNLDIEVKRLHDNLHKLRECKGEVVLGLKELADNLDKHFKKIAKAKVFGSVTSIGGGIMAGIGFGLSFATFGASLGLTLAGSIIAGAGGATVGGSMITDAVLSVKRRKSAKDILDEYNKIIKELTDECIEIGQLMEKKNGNMDDCKHWIAFWKKLVIGGGSTTKCVTWNVIKTTISTSLKISAANADEAIAAGARAGTTAFKALGTTAGRTLHIAGGVVGIILMPLDIYTLVDSALTIHKNKTHKVSSQIRQWADEIDNLGPTKDEIDTMIDKTFK</sequence>
<accession>A0A8B6BY21</accession>
<keyword evidence="2" id="KW-0812">Transmembrane</keyword>
<comment type="caution">
    <text evidence="3">The sequence shown here is derived from an EMBL/GenBank/DDBJ whole genome shotgun (WGS) entry which is preliminary data.</text>
</comment>
<dbReference type="GO" id="GO:0006869">
    <property type="term" value="P:lipid transport"/>
    <property type="evidence" value="ECO:0007669"/>
    <property type="project" value="InterPro"/>
</dbReference>
<dbReference type="GO" id="GO:0016020">
    <property type="term" value="C:membrane"/>
    <property type="evidence" value="ECO:0007669"/>
    <property type="project" value="TreeGrafter"/>
</dbReference>
<dbReference type="PANTHER" id="PTHR14096:SF28">
    <property type="entry name" value="APOLIPOPROTEIN L, 1-RELATED"/>
    <property type="match status" value="1"/>
</dbReference>
<evidence type="ECO:0000256" key="2">
    <source>
        <dbReference type="SAM" id="Phobius"/>
    </source>
</evidence>
<reference evidence="3" key="1">
    <citation type="submission" date="2018-11" db="EMBL/GenBank/DDBJ databases">
        <authorList>
            <person name="Alioto T."/>
            <person name="Alioto T."/>
        </authorList>
    </citation>
    <scope>NUCLEOTIDE SEQUENCE</scope>
</reference>
<dbReference type="GO" id="GO:0008289">
    <property type="term" value="F:lipid binding"/>
    <property type="evidence" value="ECO:0007669"/>
    <property type="project" value="InterPro"/>
</dbReference>
<gene>
    <name evidence="3" type="ORF">MGAL_10B085481</name>
</gene>
<dbReference type="InterPro" id="IPR008405">
    <property type="entry name" value="ApoL"/>
</dbReference>